<comment type="caution">
    <text evidence="1">The sequence shown here is derived from an EMBL/GenBank/DDBJ whole genome shotgun (WGS) entry which is preliminary data.</text>
</comment>
<protein>
    <submittedName>
        <fullName evidence="1">Uncharacterized protein</fullName>
    </submittedName>
</protein>
<organism evidence="1 2">
    <name type="scientific">Mycena albidolilacea</name>
    <dbReference type="NCBI Taxonomy" id="1033008"/>
    <lineage>
        <taxon>Eukaryota</taxon>
        <taxon>Fungi</taxon>
        <taxon>Dikarya</taxon>
        <taxon>Basidiomycota</taxon>
        <taxon>Agaricomycotina</taxon>
        <taxon>Agaricomycetes</taxon>
        <taxon>Agaricomycetidae</taxon>
        <taxon>Agaricales</taxon>
        <taxon>Marasmiineae</taxon>
        <taxon>Mycenaceae</taxon>
        <taxon>Mycena</taxon>
    </lineage>
</organism>
<evidence type="ECO:0000313" key="1">
    <source>
        <dbReference type="EMBL" id="KAJ7358529.1"/>
    </source>
</evidence>
<reference evidence="1" key="1">
    <citation type="submission" date="2023-03" db="EMBL/GenBank/DDBJ databases">
        <title>Massive genome expansion in bonnet fungi (Mycena s.s.) driven by repeated elements and novel gene families across ecological guilds.</title>
        <authorList>
            <consortium name="Lawrence Berkeley National Laboratory"/>
            <person name="Harder C.B."/>
            <person name="Miyauchi S."/>
            <person name="Viragh M."/>
            <person name="Kuo A."/>
            <person name="Thoen E."/>
            <person name="Andreopoulos B."/>
            <person name="Lu D."/>
            <person name="Skrede I."/>
            <person name="Drula E."/>
            <person name="Henrissat B."/>
            <person name="Morin E."/>
            <person name="Kohler A."/>
            <person name="Barry K."/>
            <person name="LaButti K."/>
            <person name="Morin E."/>
            <person name="Salamov A."/>
            <person name="Lipzen A."/>
            <person name="Mereny Z."/>
            <person name="Hegedus B."/>
            <person name="Baldrian P."/>
            <person name="Stursova M."/>
            <person name="Weitz H."/>
            <person name="Taylor A."/>
            <person name="Grigoriev I.V."/>
            <person name="Nagy L.G."/>
            <person name="Martin F."/>
            <person name="Kauserud H."/>
        </authorList>
    </citation>
    <scope>NUCLEOTIDE SEQUENCE</scope>
    <source>
        <strain evidence="1">CBHHK002</strain>
    </source>
</reference>
<feature type="non-terminal residue" evidence="1">
    <location>
        <position position="204"/>
    </location>
</feature>
<sequence>SLTELIAMGFQLIKWNGYDAHPLVDIHGRVFAVLVGQPRKQKYQASVHAAYDTIANEGIAAGLPAYMRKHRRGLFAAINVGLTYGMDCTIPCWLNNKNYNPLAGRLLADPHINKMANFASGAFASWAPRLYQHYHNNDQKLRIKHPDLPRPFVGQIFPAPHSISARMFGHSNIGMFSILHSGGVPSRRWANSMPRKAGISSCGM</sequence>
<gene>
    <name evidence="1" type="ORF">DFH08DRAFT_687585</name>
</gene>
<name>A0AAD7AH49_9AGAR</name>
<proteinExistence type="predicted"/>
<dbReference type="AlphaFoldDB" id="A0AAD7AH49"/>
<accession>A0AAD7AH49</accession>
<keyword evidence="2" id="KW-1185">Reference proteome</keyword>
<evidence type="ECO:0000313" key="2">
    <source>
        <dbReference type="Proteomes" id="UP001218218"/>
    </source>
</evidence>
<dbReference type="Proteomes" id="UP001218218">
    <property type="component" value="Unassembled WGS sequence"/>
</dbReference>
<dbReference type="EMBL" id="JARIHO010000007">
    <property type="protein sequence ID" value="KAJ7358529.1"/>
    <property type="molecule type" value="Genomic_DNA"/>
</dbReference>